<proteinExistence type="predicted"/>
<gene>
    <name evidence="2" type="ORF">KC19_VG262100</name>
</gene>
<accession>A0A8T0HUG9</accession>
<dbReference type="Proteomes" id="UP000822688">
    <property type="component" value="Chromosome V"/>
</dbReference>
<comment type="caution">
    <text evidence="2">The sequence shown here is derived from an EMBL/GenBank/DDBJ whole genome shotgun (WGS) entry which is preliminary data.</text>
</comment>
<evidence type="ECO:0008006" key="4">
    <source>
        <dbReference type="Google" id="ProtNLM"/>
    </source>
</evidence>
<name>A0A8T0HUG9_CERPU</name>
<dbReference type="AlphaFoldDB" id="A0A8T0HUG9"/>
<keyword evidence="3" id="KW-1185">Reference proteome</keyword>
<reference evidence="2" key="1">
    <citation type="submission" date="2020-06" db="EMBL/GenBank/DDBJ databases">
        <title>WGS assembly of Ceratodon purpureus strain R40.</title>
        <authorList>
            <person name="Carey S.B."/>
            <person name="Jenkins J."/>
            <person name="Shu S."/>
            <person name="Lovell J.T."/>
            <person name="Sreedasyam A."/>
            <person name="Maumus F."/>
            <person name="Tiley G.P."/>
            <person name="Fernandez-Pozo N."/>
            <person name="Barry K."/>
            <person name="Chen C."/>
            <person name="Wang M."/>
            <person name="Lipzen A."/>
            <person name="Daum C."/>
            <person name="Saski C.A."/>
            <person name="Payton A.C."/>
            <person name="Mcbreen J.C."/>
            <person name="Conrad R.E."/>
            <person name="Kollar L.M."/>
            <person name="Olsson S."/>
            <person name="Huttunen S."/>
            <person name="Landis J.B."/>
            <person name="Wickett N.J."/>
            <person name="Johnson M.G."/>
            <person name="Rensing S.A."/>
            <person name="Grimwood J."/>
            <person name="Schmutz J."/>
            <person name="Mcdaniel S.F."/>
        </authorList>
    </citation>
    <scope>NUCLEOTIDE SEQUENCE</scope>
    <source>
        <strain evidence="2">R40</strain>
    </source>
</reference>
<feature type="signal peptide" evidence="1">
    <location>
        <begin position="1"/>
        <end position="16"/>
    </location>
</feature>
<dbReference type="EMBL" id="CM026426">
    <property type="protein sequence ID" value="KAG0574437.1"/>
    <property type="molecule type" value="Genomic_DNA"/>
</dbReference>
<evidence type="ECO:0000313" key="2">
    <source>
        <dbReference type="EMBL" id="KAG0574437.1"/>
    </source>
</evidence>
<protein>
    <recommendedName>
        <fullName evidence="4">Secreted protein</fullName>
    </recommendedName>
</protein>
<keyword evidence="1" id="KW-0732">Signal</keyword>
<sequence length="76" mass="8389">MHSLLTVAVLCAMALRRPLPHLMWASSDTPLLARLHSLPAYVSQCDHVGKPLLTPQIRLPSLQDAIFFQICQGSDP</sequence>
<feature type="chain" id="PRO_5035765152" description="Secreted protein" evidence="1">
    <location>
        <begin position="17"/>
        <end position="76"/>
    </location>
</feature>
<organism evidence="2 3">
    <name type="scientific">Ceratodon purpureus</name>
    <name type="common">Fire moss</name>
    <name type="synonym">Dicranum purpureum</name>
    <dbReference type="NCBI Taxonomy" id="3225"/>
    <lineage>
        <taxon>Eukaryota</taxon>
        <taxon>Viridiplantae</taxon>
        <taxon>Streptophyta</taxon>
        <taxon>Embryophyta</taxon>
        <taxon>Bryophyta</taxon>
        <taxon>Bryophytina</taxon>
        <taxon>Bryopsida</taxon>
        <taxon>Dicranidae</taxon>
        <taxon>Pseudoditrichales</taxon>
        <taxon>Ditrichaceae</taxon>
        <taxon>Ceratodon</taxon>
    </lineage>
</organism>
<evidence type="ECO:0000313" key="3">
    <source>
        <dbReference type="Proteomes" id="UP000822688"/>
    </source>
</evidence>
<evidence type="ECO:0000256" key="1">
    <source>
        <dbReference type="SAM" id="SignalP"/>
    </source>
</evidence>